<evidence type="ECO:0000313" key="1">
    <source>
        <dbReference type="EMBL" id="GES27777.1"/>
    </source>
</evidence>
<gene>
    <name evidence="1" type="ORF">San01_02640</name>
</gene>
<protein>
    <submittedName>
        <fullName evidence="1">Uncharacterized protein</fullName>
    </submittedName>
</protein>
<dbReference type="Proteomes" id="UP000325598">
    <property type="component" value="Unassembled WGS sequence"/>
</dbReference>
<organism evidence="1 2">
    <name type="scientific">Streptomyces angustmyceticus</name>
    <dbReference type="NCBI Taxonomy" id="285578"/>
    <lineage>
        <taxon>Bacteria</taxon>
        <taxon>Bacillati</taxon>
        <taxon>Actinomycetota</taxon>
        <taxon>Actinomycetes</taxon>
        <taxon>Kitasatosporales</taxon>
        <taxon>Streptomycetaceae</taxon>
        <taxon>Streptomyces</taxon>
    </lineage>
</organism>
<comment type="caution">
    <text evidence="1">The sequence shown here is derived from an EMBL/GenBank/DDBJ whole genome shotgun (WGS) entry which is preliminary data.</text>
</comment>
<dbReference type="EMBL" id="BLAG01000004">
    <property type="protein sequence ID" value="GES27777.1"/>
    <property type="molecule type" value="Genomic_DNA"/>
</dbReference>
<accession>A0A5J4L045</accession>
<keyword evidence="2" id="KW-1185">Reference proteome</keyword>
<sequence length="69" mass="7236">MRAIGTEAAIISPIDGRVSEDMGVMLPSGSLGVKGRARSGRGALSDAAAARQRLCAVIPVRPTDRRAYR</sequence>
<name>A0A5J4L045_9ACTN</name>
<evidence type="ECO:0000313" key="2">
    <source>
        <dbReference type="Proteomes" id="UP000325598"/>
    </source>
</evidence>
<reference evidence="1 2" key="1">
    <citation type="submission" date="2019-10" db="EMBL/GenBank/DDBJ databases">
        <title>Whole genome shotgun sequence of Streptomyces angustmyceticus NBRC 3934.</title>
        <authorList>
            <person name="Hosoyama A."/>
            <person name="Ichikawa N."/>
            <person name="Kimura A."/>
            <person name="Kitahashi Y."/>
            <person name="Komaki H."/>
            <person name="Uohara A."/>
        </authorList>
    </citation>
    <scope>NUCLEOTIDE SEQUENCE [LARGE SCALE GENOMIC DNA]</scope>
    <source>
        <strain evidence="1 2">NBRC 3934</strain>
    </source>
</reference>
<proteinExistence type="predicted"/>
<dbReference type="AlphaFoldDB" id="A0A5J4L045"/>